<keyword evidence="6 8" id="KW-0119">Carbohydrate metabolism</keyword>
<feature type="binding site" evidence="9">
    <location>
        <position position="35"/>
    </location>
    <ligand>
        <name>Mn(2+)</name>
        <dbReference type="ChEBI" id="CHEBI:29035"/>
        <label>1</label>
    </ligand>
</feature>
<evidence type="ECO:0000256" key="1">
    <source>
        <dbReference type="ARBA" id="ARBA00001273"/>
    </source>
</evidence>
<accession>A0A6P1YEU6</accession>
<dbReference type="AlphaFoldDB" id="A0A6P1YEU6"/>
<keyword evidence="5 9" id="KW-0464">Manganese</keyword>
<proteinExistence type="inferred from homology"/>
<dbReference type="PIRSF" id="PIRSF004532">
    <property type="entry name" value="GlpX"/>
    <property type="match status" value="1"/>
</dbReference>
<dbReference type="GO" id="GO:0030388">
    <property type="term" value="P:fructose 1,6-bisphosphate metabolic process"/>
    <property type="evidence" value="ECO:0007669"/>
    <property type="project" value="TreeGrafter"/>
</dbReference>
<dbReference type="KEGG" id="cazo:G3A45_10585"/>
<evidence type="ECO:0000256" key="4">
    <source>
        <dbReference type="ARBA" id="ARBA00022801"/>
    </source>
</evidence>
<feature type="binding site" evidence="9">
    <location>
        <position position="92"/>
    </location>
    <ligand>
        <name>Mn(2+)</name>
        <dbReference type="ChEBI" id="CHEBI:29035"/>
        <label>2</label>
    </ligand>
</feature>
<dbReference type="RefSeq" id="WP_163235488.1">
    <property type="nucleotide sequence ID" value="NZ_CP048617.1"/>
</dbReference>
<keyword evidence="3 9" id="KW-0479">Metal-binding</keyword>
<name>A0A6P1YEU6_9FIRM</name>
<dbReference type="GO" id="GO:0005829">
    <property type="term" value="C:cytosol"/>
    <property type="evidence" value="ECO:0007669"/>
    <property type="project" value="TreeGrafter"/>
</dbReference>
<feature type="binding site" evidence="9">
    <location>
        <position position="89"/>
    </location>
    <ligand>
        <name>Mn(2+)</name>
        <dbReference type="ChEBI" id="CHEBI:29035"/>
        <label>2</label>
    </ligand>
</feature>
<comment type="pathway">
    <text evidence="7">Carbohydrate biosynthesis.</text>
</comment>
<dbReference type="FunFam" id="3.40.190.90:FF:000001">
    <property type="entry name" value="Fructose-1,6-bisphosphatase"/>
    <property type="match status" value="1"/>
</dbReference>
<evidence type="ECO:0000256" key="8">
    <source>
        <dbReference type="PIRNR" id="PIRNR004532"/>
    </source>
</evidence>
<dbReference type="CDD" id="cd01516">
    <property type="entry name" value="FBPase_glpX"/>
    <property type="match status" value="1"/>
</dbReference>
<dbReference type="Proteomes" id="UP000464452">
    <property type="component" value="Chromosome"/>
</dbReference>
<evidence type="ECO:0000313" key="10">
    <source>
        <dbReference type="EMBL" id="QIB27694.1"/>
    </source>
</evidence>
<dbReference type="PANTHER" id="PTHR30447:SF0">
    <property type="entry name" value="FRUCTOSE-1,6-BISPHOSPHATASE 1 CLASS 2-RELATED"/>
    <property type="match status" value="1"/>
</dbReference>
<protein>
    <recommendedName>
        <fullName evidence="8">Fructose-1,6-bisphosphatase</fullName>
    </recommendedName>
</protein>
<evidence type="ECO:0000256" key="6">
    <source>
        <dbReference type="ARBA" id="ARBA00023277"/>
    </source>
</evidence>
<comment type="cofactor">
    <cofactor evidence="9">
        <name>Mn(2+)</name>
        <dbReference type="ChEBI" id="CHEBI:29035"/>
    </cofactor>
</comment>
<evidence type="ECO:0000313" key="11">
    <source>
        <dbReference type="Proteomes" id="UP000464452"/>
    </source>
</evidence>
<gene>
    <name evidence="10" type="primary">glpX</name>
    <name evidence="10" type="ORF">G3A45_10585</name>
</gene>
<dbReference type="SUPFAM" id="SSF56655">
    <property type="entry name" value="Carbohydrate phosphatase"/>
    <property type="match status" value="1"/>
</dbReference>
<reference evidence="10 11" key="1">
    <citation type="submission" date="2020-02" db="EMBL/GenBank/DDBJ databases">
        <title>Thermophilic hydrogen producing bacteria, Caloranaerobacter azorensis.</title>
        <authorList>
            <person name="Baek K."/>
        </authorList>
    </citation>
    <scope>NUCLEOTIDE SEQUENCE [LARGE SCALE GENOMIC DNA]</scope>
    <source>
        <strain evidence="10 11">T3-1</strain>
    </source>
</reference>
<organism evidence="10 11">
    <name type="scientific">Caloranaerobacter azorensis</name>
    <dbReference type="NCBI Taxonomy" id="116090"/>
    <lineage>
        <taxon>Bacteria</taxon>
        <taxon>Bacillati</taxon>
        <taxon>Bacillota</taxon>
        <taxon>Tissierellia</taxon>
        <taxon>Tissierellales</taxon>
        <taxon>Thermohalobacteraceae</taxon>
        <taxon>Caloranaerobacter</taxon>
    </lineage>
</organism>
<dbReference type="Gene3D" id="3.40.190.90">
    <property type="match status" value="1"/>
</dbReference>
<feature type="binding site" evidence="9">
    <location>
        <position position="217"/>
    </location>
    <ligand>
        <name>Mn(2+)</name>
        <dbReference type="ChEBI" id="CHEBI:29035"/>
        <label>2</label>
    </ligand>
</feature>
<dbReference type="InterPro" id="IPR004464">
    <property type="entry name" value="FBPase_class-2/SBPase"/>
</dbReference>
<feature type="binding site" evidence="9">
    <location>
        <position position="59"/>
    </location>
    <ligand>
        <name>Mn(2+)</name>
        <dbReference type="ChEBI" id="CHEBI:29035"/>
        <label>1</label>
    </ligand>
</feature>
<dbReference type="EMBL" id="CP048617">
    <property type="protein sequence ID" value="QIB27694.1"/>
    <property type="molecule type" value="Genomic_DNA"/>
</dbReference>
<dbReference type="Gene3D" id="3.30.540.10">
    <property type="entry name" value="Fructose-1,6-Bisphosphatase, subunit A, domain 1"/>
    <property type="match status" value="1"/>
</dbReference>
<dbReference type="Pfam" id="PF03320">
    <property type="entry name" value="FBPase_glpX"/>
    <property type="match status" value="1"/>
</dbReference>
<sequence length="337" mass="36340">MILDRNLSLSLVRVTEIAALSSAKFMGRGDKNGADQAAVDGMREAFELVNVRGTVVIGEGELDEAPMLYIGEQIGAGTIDDIEVDIAVDPLDGTSLVSKGLPNAISVIAMAPRGCLLYAPDTYMKKIAVGPKAAGKIDIEAPIEDNLKAVAKALNKDISDLTVIIQDRPRHYQMIQEVRRVGARIKLFGEGDVAAAIATGFEDTGVDVLMGIGGAPEGVIAAAALKCMGGEMQGILYPMSDEEVERCHQLGWSDEDIKKVLTLEDLVKGEEVFFAATGITDGDLLKGVVYYGNNYAKTHSVVMRAKTGTIRFIEARHKLDKNDILIRLMKNMGKYRL</sequence>
<evidence type="ECO:0000256" key="9">
    <source>
        <dbReference type="PIRSR" id="PIRSR004532-1"/>
    </source>
</evidence>
<comment type="catalytic activity">
    <reaction evidence="1">
        <text>beta-D-fructose 1,6-bisphosphate + H2O = beta-D-fructose 6-phosphate + phosphate</text>
        <dbReference type="Rhea" id="RHEA:11064"/>
        <dbReference type="ChEBI" id="CHEBI:15377"/>
        <dbReference type="ChEBI" id="CHEBI:32966"/>
        <dbReference type="ChEBI" id="CHEBI:43474"/>
        <dbReference type="ChEBI" id="CHEBI:57634"/>
        <dbReference type="EC" id="3.1.3.11"/>
    </reaction>
</comment>
<evidence type="ECO:0000256" key="3">
    <source>
        <dbReference type="ARBA" id="ARBA00022723"/>
    </source>
</evidence>
<dbReference type="GO" id="GO:0006094">
    <property type="term" value="P:gluconeogenesis"/>
    <property type="evidence" value="ECO:0007669"/>
    <property type="project" value="InterPro"/>
</dbReference>
<dbReference type="GO" id="GO:0042132">
    <property type="term" value="F:fructose 1,6-bisphosphate 1-phosphatase activity"/>
    <property type="evidence" value="ECO:0007669"/>
    <property type="project" value="UniProtKB-EC"/>
</dbReference>
<dbReference type="NCBIfam" id="TIGR00330">
    <property type="entry name" value="glpX"/>
    <property type="match status" value="1"/>
</dbReference>
<comment type="similarity">
    <text evidence="2 8">Belongs to the FBPase class 2 family.</text>
</comment>
<dbReference type="GO" id="GO:0046872">
    <property type="term" value="F:metal ion binding"/>
    <property type="evidence" value="ECO:0007669"/>
    <property type="project" value="UniProtKB-KW"/>
</dbReference>
<evidence type="ECO:0000256" key="2">
    <source>
        <dbReference type="ARBA" id="ARBA00008989"/>
    </source>
</evidence>
<dbReference type="PANTHER" id="PTHR30447">
    <property type="entry name" value="FRUCTOSE-1,6-BISPHOSPHATASE CLASS 2"/>
    <property type="match status" value="1"/>
</dbReference>
<evidence type="ECO:0000256" key="5">
    <source>
        <dbReference type="ARBA" id="ARBA00023211"/>
    </source>
</evidence>
<keyword evidence="4 10" id="KW-0378">Hydrolase</keyword>
<dbReference type="GO" id="GO:0006071">
    <property type="term" value="P:glycerol metabolic process"/>
    <property type="evidence" value="ECO:0007669"/>
    <property type="project" value="InterPro"/>
</dbReference>
<evidence type="ECO:0000256" key="7">
    <source>
        <dbReference type="ARBA" id="ARBA00024331"/>
    </source>
</evidence>